<keyword evidence="1" id="KW-0812">Transmembrane</keyword>
<evidence type="ECO:0000256" key="1">
    <source>
        <dbReference type="SAM" id="Phobius"/>
    </source>
</evidence>
<keyword evidence="1" id="KW-0472">Membrane</keyword>
<dbReference type="OMA" id="MCYARIE"/>
<dbReference type="STRING" id="1156394.T0QJ43"/>
<dbReference type="AlphaFoldDB" id="T0QJ43"/>
<dbReference type="PANTHER" id="PTHR34496">
    <property type="entry name" value="GLCNAC TRANSFERASE-RELATED"/>
    <property type="match status" value="1"/>
</dbReference>
<evidence type="ECO:0000313" key="3">
    <source>
        <dbReference type="Proteomes" id="UP000030762"/>
    </source>
</evidence>
<evidence type="ECO:0000313" key="2">
    <source>
        <dbReference type="EMBL" id="EQC33770.1"/>
    </source>
</evidence>
<dbReference type="eggNOG" id="ENOG502RYTE">
    <property type="taxonomic scope" value="Eukaryota"/>
</dbReference>
<dbReference type="EMBL" id="JH767158">
    <property type="protein sequence ID" value="EQC33770.1"/>
    <property type="molecule type" value="Genomic_DNA"/>
</dbReference>
<dbReference type="Proteomes" id="UP000030762">
    <property type="component" value="Unassembled WGS sequence"/>
</dbReference>
<gene>
    <name evidence="2" type="ORF">SDRG_08872</name>
</gene>
<dbReference type="Pfam" id="PF11397">
    <property type="entry name" value="GlcNAc"/>
    <property type="match status" value="2"/>
</dbReference>
<accession>T0QJ43</accession>
<protein>
    <submittedName>
        <fullName evidence="2">Uncharacterized protein</fullName>
    </submittedName>
</protein>
<feature type="transmembrane region" description="Helical" evidence="1">
    <location>
        <begin position="73"/>
        <end position="93"/>
    </location>
</feature>
<dbReference type="GeneID" id="19949599"/>
<dbReference type="RefSeq" id="XP_008612993.1">
    <property type="nucleotide sequence ID" value="XM_008614771.1"/>
</dbReference>
<organism evidence="2 3">
    <name type="scientific">Saprolegnia diclina (strain VS20)</name>
    <dbReference type="NCBI Taxonomy" id="1156394"/>
    <lineage>
        <taxon>Eukaryota</taxon>
        <taxon>Sar</taxon>
        <taxon>Stramenopiles</taxon>
        <taxon>Oomycota</taxon>
        <taxon>Saprolegniomycetes</taxon>
        <taxon>Saprolegniales</taxon>
        <taxon>Saprolegniaceae</taxon>
        <taxon>Saprolegnia</taxon>
    </lineage>
</organism>
<reference evidence="2 3" key="1">
    <citation type="submission" date="2012-04" db="EMBL/GenBank/DDBJ databases">
        <title>The Genome Sequence of Saprolegnia declina VS20.</title>
        <authorList>
            <consortium name="The Broad Institute Genome Sequencing Platform"/>
            <person name="Russ C."/>
            <person name="Nusbaum C."/>
            <person name="Tyler B."/>
            <person name="van West P."/>
            <person name="Dieguez-Uribeondo J."/>
            <person name="de Bruijn I."/>
            <person name="Tripathy S."/>
            <person name="Jiang R."/>
            <person name="Young S.K."/>
            <person name="Zeng Q."/>
            <person name="Gargeya S."/>
            <person name="Fitzgerald M."/>
            <person name="Haas B."/>
            <person name="Abouelleil A."/>
            <person name="Alvarado L."/>
            <person name="Arachchi H.M."/>
            <person name="Berlin A."/>
            <person name="Chapman S.B."/>
            <person name="Goldberg J."/>
            <person name="Griggs A."/>
            <person name="Gujja S."/>
            <person name="Hansen M."/>
            <person name="Howarth C."/>
            <person name="Imamovic A."/>
            <person name="Larimer J."/>
            <person name="McCowen C."/>
            <person name="Montmayeur A."/>
            <person name="Murphy C."/>
            <person name="Neiman D."/>
            <person name="Pearson M."/>
            <person name="Priest M."/>
            <person name="Roberts A."/>
            <person name="Saif S."/>
            <person name="Shea T."/>
            <person name="Sisk P."/>
            <person name="Sykes S."/>
            <person name="Wortman J."/>
            <person name="Nusbaum C."/>
            <person name="Birren B."/>
        </authorList>
    </citation>
    <scope>NUCLEOTIDE SEQUENCE [LARGE SCALE GENOMIC DNA]</scope>
    <source>
        <strain evidence="2 3">VS20</strain>
    </source>
</reference>
<dbReference type="InParanoid" id="T0QJ43"/>
<sequence length="448" mass="50958">MLRGFRLGLGDQRIAISAPGLLAMQPDDVDGDDDGSSLPLTNARREHRAAHRLRRYARLVLNSVRYRRRCQRIVACVVLVLVLWLVTAVRYHIHVQNDVRHTIVLLANYRDSARCAETLRSLFTQAARPDLVAISLVDQVYPNEASCFNTYCKLVGNAICQQAPLRHQVSMDAAQATGPTGARYVAEAAIDARVDAFALGIDSHLVFVHHWDVLLKAEWDAVQNPFAILTTYPKSTDHATRFMGRLLHAIGVYSMSVMCYARIETDDGDAMVQYSAPHQDWSLLSPSSPRLIAQFAGGFNFGLAAHAVWVRNDPFTPYLFHGEEYSMAARLFTHGYDMYAPRVDIVYHWYEHRHVVWERDWDTRYFVQQASKRRVRAMLGLPITTLEDVNRTELSRFGLGQERTMDQFISFSGIDPLAEYVKGESRQFDNCKLLTRVPTLSESTKRRP</sequence>
<name>T0QJ43_SAPDV</name>
<proteinExistence type="predicted"/>
<keyword evidence="3" id="KW-1185">Reference proteome</keyword>
<keyword evidence="1" id="KW-1133">Transmembrane helix</keyword>
<dbReference type="OrthoDB" id="76265at2759"/>
<dbReference type="PANTHER" id="PTHR34496:SF6">
    <property type="entry name" value="GLYCOSYLTRANSFERASE 2-LIKE DOMAIN-CONTAINING PROTEIN"/>
    <property type="match status" value="1"/>
</dbReference>
<dbReference type="VEuPathDB" id="FungiDB:SDRG_08872"/>
<dbReference type="InterPro" id="IPR021067">
    <property type="entry name" value="Glycosyltransferase"/>
</dbReference>